<keyword evidence="11" id="KW-0333">Golgi apparatus</keyword>
<evidence type="ECO:0000256" key="9">
    <source>
        <dbReference type="ARBA" id="ARBA00022737"/>
    </source>
</evidence>
<dbReference type="AlphaFoldDB" id="A0A812IBX9"/>
<dbReference type="Proteomes" id="UP000604046">
    <property type="component" value="Unassembled WGS sequence"/>
</dbReference>
<evidence type="ECO:0000256" key="10">
    <source>
        <dbReference type="ARBA" id="ARBA00022989"/>
    </source>
</evidence>
<dbReference type="FunFam" id="1.20.1280.290:FF:000004">
    <property type="entry name" value="Sugar transporter SWEET"/>
    <property type="match status" value="1"/>
</dbReference>
<dbReference type="EMBL" id="CAJNDS010000204">
    <property type="protein sequence ID" value="CAE7027873.1"/>
    <property type="molecule type" value="Genomic_DNA"/>
</dbReference>
<comment type="caution">
    <text evidence="16">The sequence shown here is derived from an EMBL/GenBank/DDBJ whole genome shotgun (WGS) entry which is preliminary data.</text>
</comment>
<feature type="transmembrane region" description="Helical" evidence="14">
    <location>
        <begin position="97"/>
        <end position="118"/>
    </location>
</feature>
<comment type="similarity">
    <text evidence="3">Belongs to the SWEET sugar transporter family.</text>
</comment>
<keyword evidence="15" id="KW-0732">Signal</keyword>
<proteinExistence type="inferred from homology"/>
<dbReference type="OrthoDB" id="409725at2759"/>
<comment type="subcellular location">
    <subcellularLocation>
        <location evidence="1">Cell membrane</location>
        <topology evidence="1">Multi-pass membrane protein</topology>
    </subcellularLocation>
    <subcellularLocation>
        <location evidence="2">Golgi apparatus membrane</location>
        <topology evidence="2">Multi-pass membrane protein</topology>
    </subcellularLocation>
</comment>
<feature type="transmembrane region" description="Helical" evidence="14">
    <location>
        <begin position="183"/>
        <end position="204"/>
    </location>
</feature>
<protein>
    <recommendedName>
        <fullName evidence="4">Sugar transporter SWEET1</fullName>
    </recommendedName>
</protein>
<keyword evidence="7" id="KW-0762">Sugar transport</keyword>
<keyword evidence="8 14" id="KW-0812">Transmembrane</keyword>
<evidence type="ECO:0000256" key="6">
    <source>
        <dbReference type="ARBA" id="ARBA00022475"/>
    </source>
</evidence>
<keyword evidence="12 14" id="KW-0472">Membrane</keyword>
<evidence type="ECO:0000256" key="7">
    <source>
        <dbReference type="ARBA" id="ARBA00022597"/>
    </source>
</evidence>
<dbReference type="InterPro" id="IPR047664">
    <property type="entry name" value="SWEET"/>
</dbReference>
<keyword evidence="9" id="KW-0677">Repeat</keyword>
<dbReference type="PANTHER" id="PTHR10791:SF30">
    <property type="entry name" value="SUGAR TRANSPORTER SWEET1"/>
    <property type="match status" value="1"/>
</dbReference>
<feature type="region of interest" description="Disordered" evidence="13">
    <location>
        <begin position="214"/>
        <end position="240"/>
    </location>
</feature>
<reference evidence="16" key="1">
    <citation type="submission" date="2021-02" db="EMBL/GenBank/DDBJ databases">
        <authorList>
            <person name="Dougan E. K."/>
            <person name="Rhodes N."/>
            <person name="Thang M."/>
            <person name="Chan C."/>
        </authorList>
    </citation>
    <scope>NUCLEOTIDE SEQUENCE</scope>
</reference>
<evidence type="ECO:0000313" key="17">
    <source>
        <dbReference type="Proteomes" id="UP000604046"/>
    </source>
</evidence>
<evidence type="ECO:0000256" key="12">
    <source>
        <dbReference type="ARBA" id="ARBA00023136"/>
    </source>
</evidence>
<evidence type="ECO:0000256" key="5">
    <source>
        <dbReference type="ARBA" id="ARBA00022448"/>
    </source>
</evidence>
<gene>
    <name evidence="16" type="primary">SWEET5</name>
    <name evidence="16" type="ORF">SNAT2548_LOCUS3363</name>
</gene>
<dbReference type="GO" id="GO:0005886">
    <property type="term" value="C:plasma membrane"/>
    <property type="evidence" value="ECO:0007669"/>
    <property type="project" value="UniProtKB-SubCell"/>
</dbReference>
<evidence type="ECO:0000256" key="3">
    <source>
        <dbReference type="ARBA" id="ARBA00007809"/>
    </source>
</evidence>
<feature type="chain" id="PRO_5032381298" description="Sugar transporter SWEET1" evidence="15">
    <location>
        <begin position="24"/>
        <end position="344"/>
    </location>
</feature>
<organism evidence="16 17">
    <name type="scientific">Symbiodinium natans</name>
    <dbReference type="NCBI Taxonomy" id="878477"/>
    <lineage>
        <taxon>Eukaryota</taxon>
        <taxon>Sar</taxon>
        <taxon>Alveolata</taxon>
        <taxon>Dinophyceae</taxon>
        <taxon>Suessiales</taxon>
        <taxon>Symbiodiniaceae</taxon>
        <taxon>Symbiodinium</taxon>
    </lineage>
</organism>
<dbReference type="GO" id="GO:0000139">
    <property type="term" value="C:Golgi membrane"/>
    <property type="evidence" value="ECO:0007669"/>
    <property type="project" value="UniProtKB-SubCell"/>
</dbReference>
<keyword evidence="10 14" id="KW-1133">Transmembrane helix</keyword>
<keyword evidence="5" id="KW-0813">Transport</keyword>
<accession>A0A812IBX9</accession>
<feature type="transmembrane region" description="Helical" evidence="14">
    <location>
        <begin position="124"/>
        <end position="145"/>
    </location>
</feature>
<name>A0A812IBX9_9DINO</name>
<evidence type="ECO:0000256" key="11">
    <source>
        <dbReference type="ARBA" id="ARBA00023034"/>
    </source>
</evidence>
<evidence type="ECO:0000256" key="4">
    <source>
        <dbReference type="ARBA" id="ARBA00021741"/>
    </source>
</evidence>
<dbReference type="InterPro" id="IPR004316">
    <property type="entry name" value="SWEET_rpt"/>
</dbReference>
<sequence>MWVLDVVAVSFALFFLTSPLIQAAGVLATPAKVRNVNPVNLLCFLVNSATQVGYGIFLPVPPIIPCSVYGTFVGLVSIATCWWFARKDPHAERWNKPAFVGTCFALILSGSIIAYAGLGGEGAAARVGYLGMYMGIIMSAAPLSALREVLQTKSSSILPFTQLLLGFLNSLCWFGVGVTRREIPIWVSNALQMLLSLVQLCLIWKYPARASRTEKESQVQTDESALTLRKPPPLGRRRRPHALLRHQRGRSEGFQGDCTAVVPLRSARRRLLAFLGVGWVQAKTSLKSVQNPNIPNGRTLSPVAINRPRALFHPWIRPGVSCRPGAARRDSLNIFVNWCIPGGR</sequence>
<keyword evidence="17" id="KW-1185">Reference proteome</keyword>
<dbReference type="Gene3D" id="1.20.1280.290">
    <property type="match status" value="1"/>
</dbReference>
<evidence type="ECO:0000256" key="1">
    <source>
        <dbReference type="ARBA" id="ARBA00004651"/>
    </source>
</evidence>
<evidence type="ECO:0000256" key="2">
    <source>
        <dbReference type="ARBA" id="ARBA00004653"/>
    </source>
</evidence>
<evidence type="ECO:0000256" key="13">
    <source>
        <dbReference type="SAM" id="MobiDB-lite"/>
    </source>
</evidence>
<evidence type="ECO:0000256" key="14">
    <source>
        <dbReference type="SAM" id="Phobius"/>
    </source>
</evidence>
<evidence type="ECO:0000313" key="16">
    <source>
        <dbReference type="EMBL" id="CAE7027873.1"/>
    </source>
</evidence>
<dbReference type="Pfam" id="PF03083">
    <property type="entry name" value="MtN3_slv"/>
    <property type="match status" value="1"/>
</dbReference>
<evidence type="ECO:0000256" key="8">
    <source>
        <dbReference type="ARBA" id="ARBA00022692"/>
    </source>
</evidence>
<keyword evidence="6" id="KW-1003">Cell membrane</keyword>
<feature type="signal peptide" evidence="15">
    <location>
        <begin position="1"/>
        <end position="23"/>
    </location>
</feature>
<dbReference type="PANTHER" id="PTHR10791">
    <property type="entry name" value="RAG1-ACTIVATING PROTEIN 1"/>
    <property type="match status" value="1"/>
</dbReference>
<feature type="transmembrane region" description="Helical" evidence="14">
    <location>
        <begin position="62"/>
        <end position="85"/>
    </location>
</feature>
<feature type="transmembrane region" description="Helical" evidence="14">
    <location>
        <begin position="157"/>
        <end position="177"/>
    </location>
</feature>
<dbReference type="GO" id="GO:0051119">
    <property type="term" value="F:sugar transmembrane transporter activity"/>
    <property type="evidence" value="ECO:0007669"/>
    <property type="project" value="InterPro"/>
</dbReference>
<evidence type="ECO:0000256" key="15">
    <source>
        <dbReference type="SAM" id="SignalP"/>
    </source>
</evidence>